<sequence length="87" mass="9965">MSRALLFYHAINEVGPKPLGNKGLLQGESGHYYYSSLLANSSLLALFQLLLLVLMDIASDGDEKMIWRYLYRFYPFYKSHSCSALRP</sequence>
<evidence type="ECO:0000313" key="2">
    <source>
        <dbReference type="EMBL" id="KAF3690404.1"/>
    </source>
</evidence>
<feature type="transmembrane region" description="Helical" evidence="1">
    <location>
        <begin position="32"/>
        <end position="55"/>
    </location>
</feature>
<organism evidence="2 3">
    <name type="scientific">Channa argus</name>
    <name type="common">Northern snakehead</name>
    <name type="synonym">Ophicephalus argus</name>
    <dbReference type="NCBI Taxonomy" id="215402"/>
    <lineage>
        <taxon>Eukaryota</taxon>
        <taxon>Metazoa</taxon>
        <taxon>Chordata</taxon>
        <taxon>Craniata</taxon>
        <taxon>Vertebrata</taxon>
        <taxon>Euteleostomi</taxon>
        <taxon>Actinopterygii</taxon>
        <taxon>Neopterygii</taxon>
        <taxon>Teleostei</taxon>
        <taxon>Neoteleostei</taxon>
        <taxon>Acanthomorphata</taxon>
        <taxon>Anabantaria</taxon>
        <taxon>Anabantiformes</taxon>
        <taxon>Channoidei</taxon>
        <taxon>Channidae</taxon>
        <taxon>Channa</taxon>
    </lineage>
</organism>
<dbReference type="EMBL" id="CM015716">
    <property type="protein sequence ID" value="KAF3690404.1"/>
    <property type="molecule type" value="Genomic_DNA"/>
</dbReference>
<evidence type="ECO:0000313" key="3">
    <source>
        <dbReference type="Proteomes" id="UP000503349"/>
    </source>
</evidence>
<dbReference type="AlphaFoldDB" id="A0A6G1PJU3"/>
<dbReference type="Proteomes" id="UP000503349">
    <property type="component" value="Chromosome 5"/>
</dbReference>
<name>A0A6G1PJU3_CHAAH</name>
<reference evidence="2 3" key="1">
    <citation type="submission" date="2019-02" db="EMBL/GenBank/DDBJ databases">
        <title>Opniocepnalus argus genome.</title>
        <authorList>
            <person name="Zhou C."/>
            <person name="Xiao S."/>
        </authorList>
    </citation>
    <scope>NUCLEOTIDE SEQUENCE [LARGE SCALE GENOMIC DNA]</scope>
    <source>
        <strain evidence="2">OARG1902GOOAL</strain>
        <tissue evidence="2">Muscle</tissue>
    </source>
</reference>
<reference evidence="3" key="2">
    <citation type="submission" date="2019-02" db="EMBL/GenBank/DDBJ databases">
        <title>Opniocepnalus argus Var Kimnra genome.</title>
        <authorList>
            <person name="Zhou C."/>
            <person name="Xiao S."/>
        </authorList>
    </citation>
    <scope>NUCLEOTIDE SEQUENCE [LARGE SCALE GENOMIC DNA]</scope>
</reference>
<keyword evidence="1" id="KW-1133">Transmembrane helix</keyword>
<accession>A0A6G1PJU3</accession>
<gene>
    <name evidence="2" type="ORF">EXN66_Car006077</name>
</gene>
<keyword evidence="1" id="KW-0812">Transmembrane</keyword>
<keyword evidence="1" id="KW-0472">Membrane</keyword>
<proteinExistence type="predicted"/>
<keyword evidence="3" id="KW-1185">Reference proteome</keyword>
<protein>
    <submittedName>
        <fullName evidence="2">Uncharacterized protein</fullName>
    </submittedName>
</protein>
<evidence type="ECO:0000256" key="1">
    <source>
        <dbReference type="SAM" id="Phobius"/>
    </source>
</evidence>